<evidence type="ECO:0008006" key="4">
    <source>
        <dbReference type="Google" id="ProtNLM"/>
    </source>
</evidence>
<feature type="region of interest" description="Disordered" evidence="1">
    <location>
        <begin position="393"/>
        <end position="425"/>
    </location>
</feature>
<organism evidence="2 3">
    <name type="scientific">Pichia kluyveri</name>
    <name type="common">Yeast</name>
    <dbReference type="NCBI Taxonomy" id="36015"/>
    <lineage>
        <taxon>Eukaryota</taxon>
        <taxon>Fungi</taxon>
        <taxon>Dikarya</taxon>
        <taxon>Ascomycota</taxon>
        <taxon>Saccharomycotina</taxon>
        <taxon>Pichiomycetes</taxon>
        <taxon>Pichiales</taxon>
        <taxon>Pichiaceae</taxon>
        <taxon>Pichia</taxon>
    </lineage>
</organism>
<keyword evidence="3" id="KW-1185">Reference proteome</keyword>
<gene>
    <name evidence="2" type="ORF">DAPK24_031940</name>
</gene>
<dbReference type="EMBL" id="BTGB01000004">
    <property type="protein sequence ID" value="GMM46619.1"/>
    <property type="molecule type" value="Genomic_DNA"/>
</dbReference>
<evidence type="ECO:0000313" key="3">
    <source>
        <dbReference type="Proteomes" id="UP001378960"/>
    </source>
</evidence>
<comment type="caution">
    <text evidence="2">The sequence shown here is derived from an EMBL/GenBank/DDBJ whole genome shotgun (WGS) entry which is preliminary data.</text>
</comment>
<dbReference type="GO" id="GO:0035658">
    <property type="term" value="C:Mon1-Ccz1 complex"/>
    <property type="evidence" value="ECO:0007669"/>
    <property type="project" value="InterPro"/>
</dbReference>
<dbReference type="GO" id="GO:0016192">
    <property type="term" value="P:vesicle-mediated transport"/>
    <property type="evidence" value="ECO:0007669"/>
    <property type="project" value="InterPro"/>
</dbReference>
<dbReference type="InterPro" id="IPR013176">
    <property type="entry name" value="Ccz1"/>
</dbReference>
<sequence>MSVRIIQPPSIVEFCIFNPQWIDQKKAEDSSSLIQQVICHLTKNKSGELVSDINDNVDEIVNAIGVITAIYNISNQLKSGNDDNIDYTFIDTDKSRTIVLLINNNYYYFIKFQFAIKSVDDNSDNHEYTSIGLASDEYLKKMLLNAYDLFTLNYGEFDIDLTNVNDKNNLRQLTTQWWKIWLTNKFEIPSSFDLSDDGNFKLINALRYSSVRKPVGFTDNIDLKFQNTISENEFLNDIIVINTNWSPEKNWGVIYNNIERSKYKKSSIFKLFTMFKNFDMSLGLSTYALTFGNWPSLLKYIDSLRRFDSIKPDGSLIERSVFNPSYSLINNVYNPFEGLNKTINSYLPTVSTFQNMTSYVKPSLSTVSDITLHPWNTVTSYWKKDSDSIVNGENTPVEENNSQHHNGGINLVNEDSDDNSDDDGKYNRKGAYLLGDNNGTITLHGYYLQSKSTNKYEKINPIIYEINGMLFIYIYKPTDQLSQESFYDKLSKQIDSIYDTYFADLINNQLVSIKKDLTTDFTYLIYDDGKYWSSIDTIPPDTSTLIYQLPMSRYIREEQNISVLETTRILSLIQNKRIGDLLLSNNDENNEIYEKVVKLNKEQWCMIRRYNAKKWVLLIRNSKPGDNDIFGGDVAKWLEWVANDGYLN</sequence>
<proteinExistence type="predicted"/>
<dbReference type="AlphaFoldDB" id="A0AAV5R568"/>
<evidence type="ECO:0000313" key="2">
    <source>
        <dbReference type="EMBL" id="GMM46619.1"/>
    </source>
</evidence>
<reference evidence="2 3" key="1">
    <citation type="journal article" date="2023" name="Elife">
        <title>Identification of key yeast species and microbe-microbe interactions impacting larval growth of Drosophila in the wild.</title>
        <authorList>
            <person name="Mure A."/>
            <person name="Sugiura Y."/>
            <person name="Maeda R."/>
            <person name="Honda K."/>
            <person name="Sakurai N."/>
            <person name="Takahashi Y."/>
            <person name="Watada M."/>
            <person name="Katoh T."/>
            <person name="Gotoh A."/>
            <person name="Gotoh Y."/>
            <person name="Taniguchi I."/>
            <person name="Nakamura K."/>
            <person name="Hayashi T."/>
            <person name="Katayama T."/>
            <person name="Uemura T."/>
            <person name="Hattori Y."/>
        </authorList>
    </citation>
    <scope>NUCLEOTIDE SEQUENCE [LARGE SCALE GENOMIC DNA]</scope>
    <source>
        <strain evidence="2 3">PK-24</strain>
    </source>
</reference>
<dbReference type="Proteomes" id="UP001378960">
    <property type="component" value="Unassembled WGS sequence"/>
</dbReference>
<accession>A0AAV5R568</accession>
<name>A0AAV5R568_PICKL</name>
<feature type="compositionally biased region" description="Polar residues" evidence="1">
    <location>
        <begin position="393"/>
        <end position="405"/>
    </location>
</feature>
<protein>
    <recommendedName>
        <fullName evidence="4">CCZ1/INTU/HSP4 first Longin domain-containing protein</fullName>
    </recommendedName>
</protein>
<dbReference type="PANTHER" id="PTHR13056">
    <property type="entry name" value="VACUOLAR FUSION PROTEIN CCZ1 HOMOLOG-RELATED"/>
    <property type="match status" value="1"/>
</dbReference>
<evidence type="ECO:0000256" key="1">
    <source>
        <dbReference type="SAM" id="MobiDB-lite"/>
    </source>
</evidence>
<dbReference type="PANTHER" id="PTHR13056:SF0">
    <property type="entry name" value="VACUOLAR FUSION PROTEIN CCZ1 HOMOLOG-RELATED"/>
    <property type="match status" value="1"/>
</dbReference>